<name>A0A2T0YGU9_9MICC</name>
<evidence type="ECO:0000259" key="1">
    <source>
        <dbReference type="Pfam" id="PF12647"/>
    </source>
</evidence>
<organism evidence="2 3">
    <name type="scientific">Nesterenkonia sandarakina</name>
    <dbReference type="NCBI Taxonomy" id="272918"/>
    <lineage>
        <taxon>Bacteria</taxon>
        <taxon>Bacillati</taxon>
        <taxon>Actinomycetota</taxon>
        <taxon>Actinomycetes</taxon>
        <taxon>Micrococcales</taxon>
        <taxon>Micrococcaceae</taxon>
        <taxon>Nesterenkonia</taxon>
    </lineage>
</organism>
<reference evidence="2 3" key="1">
    <citation type="submission" date="2018-03" db="EMBL/GenBank/DDBJ databases">
        <title>Comparative analysis of microorganisms from saline springs in Andes Mountain Range, Colombia.</title>
        <authorList>
            <person name="Rubin E."/>
        </authorList>
    </citation>
    <scope>NUCLEOTIDE SEQUENCE [LARGE SCALE GENOMIC DNA]</scope>
    <source>
        <strain evidence="2 3">CG 35</strain>
    </source>
</reference>
<accession>A0A2T0YGU9</accession>
<dbReference type="OrthoDB" id="9809485at2"/>
<evidence type="ECO:0000313" key="3">
    <source>
        <dbReference type="Proteomes" id="UP000238217"/>
    </source>
</evidence>
<sequence length="101" mass="11348">MSREAENTGFDCIHCGQLIPRQLGGSYRNHCPRCLYSRHVDITPGDRAADCGAAMEPVGVDHTGKKGFLLLHRCTRCGQVDRNRLAPDDDMDRVIELQRPR</sequence>
<keyword evidence="3" id="KW-1185">Reference proteome</keyword>
<feature type="domain" description="RNHCP" evidence="1">
    <location>
        <begin position="8"/>
        <end position="92"/>
    </location>
</feature>
<dbReference type="Pfam" id="PF12647">
    <property type="entry name" value="RNHCP"/>
    <property type="match status" value="1"/>
</dbReference>
<proteinExistence type="predicted"/>
<gene>
    <name evidence="2" type="ORF">BCL67_11223</name>
</gene>
<protein>
    <submittedName>
        <fullName evidence="2">RNHCP domain-containing protein</fullName>
    </submittedName>
</protein>
<comment type="caution">
    <text evidence="2">The sequence shown here is derived from an EMBL/GenBank/DDBJ whole genome shotgun (WGS) entry which is preliminary data.</text>
</comment>
<dbReference type="InterPro" id="IPR024439">
    <property type="entry name" value="RNHCP"/>
</dbReference>
<dbReference type="EMBL" id="PVTY01000012">
    <property type="protein sequence ID" value="PRZ14160.1"/>
    <property type="molecule type" value="Genomic_DNA"/>
</dbReference>
<dbReference type="RefSeq" id="WP_106123425.1">
    <property type="nucleotide sequence ID" value="NZ_PVTY01000012.1"/>
</dbReference>
<dbReference type="Proteomes" id="UP000238217">
    <property type="component" value="Unassembled WGS sequence"/>
</dbReference>
<evidence type="ECO:0000313" key="2">
    <source>
        <dbReference type="EMBL" id="PRZ14160.1"/>
    </source>
</evidence>
<dbReference type="AlphaFoldDB" id="A0A2T0YGU9"/>